<keyword evidence="1" id="KW-0175">Coiled coil</keyword>
<organism evidence="2 3">
    <name type="scientific">Euplotes crassus</name>
    <dbReference type="NCBI Taxonomy" id="5936"/>
    <lineage>
        <taxon>Eukaryota</taxon>
        <taxon>Sar</taxon>
        <taxon>Alveolata</taxon>
        <taxon>Ciliophora</taxon>
        <taxon>Intramacronucleata</taxon>
        <taxon>Spirotrichea</taxon>
        <taxon>Hypotrichia</taxon>
        <taxon>Euplotida</taxon>
        <taxon>Euplotidae</taxon>
        <taxon>Moneuplotes</taxon>
    </lineage>
</organism>
<reference evidence="2" key="1">
    <citation type="submission" date="2023-07" db="EMBL/GenBank/DDBJ databases">
        <authorList>
            <consortium name="AG Swart"/>
            <person name="Singh M."/>
            <person name="Singh A."/>
            <person name="Seah K."/>
            <person name="Emmerich C."/>
        </authorList>
    </citation>
    <scope>NUCLEOTIDE SEQUENCE</scope>
    <source>
        <strain evidence="2">DP1</strain>
    </source>
</reference>
<protein>
    <submittedName>
        <fullName evidence="2">Uncharacterized protein</fullName>
    </submittedName>
</protein>
<keyword evidence="3" id="KW-1185">Reference proteome</keyword>
<proteinExistence type="predicted"/>
<feature type="coiled-coil region" evidence="1">
    <location>
        <begin position="171"/>
        <end position="271"/>
    </location>
</feature>
<dbReference type="EMBL" id="CAMPGE010002219">
    <property type="protein sequence ID" value="CAI2361016.1"/>
    <property type="molecule type" value="Genomic_DNA"/>
</dbReference>
<gene>
    <name evidence="2" type="ORF">ECRASSUSDP1_LOCUS2325</name>
</gene>
<sequence>MKKMRCQHKQCGKNATQYVPAERIFSCQICSNLNYPEAEPLVESEGIVVIFKIIRQVIKYCTQIPSEQIKALAVELDQELSILGDKLWKSKDGSLTKQPRSMEKELNMLYYSQLQCSPVLSEYLMNRFCETQLKIANGEDPEIEIINLEHRLNTEWEQRLEDCKRDYKAIIDLVIERKDKEIERIQNENEQSIQALHERWRTELEEVSKENDAELERAGEIHIQQLTFKDHQYFQMEQRLTSENSDLIAEIQELEREIDNVSKELETFTRRLACRDSQLAKLGSIQNKNYDEIIKLRTLNFQLRKSYDKLYLFSYKKITGKDVLIDKEQNIDIDFSNKKMRQFVRKYSEFKLPDCKYISLRNLLPEDPDFMQSLADIFPSRANKLYLNWNNKETLPIKDYIPQIISLSSSISEELVLMYFSIPTLCLSLIFKYYCSTSQSSLCGPISSLTFYRCRLLTDTPVDFSTSLATSQLSNLIFIECGDSQFSNWCSAPQRFTYLVKGFKNCYVFKRNLREIDFGQGYLSKTKAKKLFNEVGFLPDVEFA</sequence>
<comment type="caution">
    <text evidence="2">The sequence shown here is derived from an EMBL/GenBank/DDBJ whole genome shotgun (WGS) entry which is preliminary data.</text>
</comment>
<evidence type="ECO:0000313" key="2">
    <source>
        <dbReference type="EMBL" id="CAI2361016.1"/>
    </source>
</evidence>
<dbReference type="Proteomes" id="UP001295684">
    <property type="component" value="Unassembled WGS sequence"/>
</dbReference>
<evidence type="ECO:0000256" key="1">
    <source>
        <dbReference type="SAM" id="Coils"/>
    </source>
</evidence>
<evidence type="ECO:0000313" key="3">
    <source>
        <dbReference type="Proteomes" id="UP001295684"/>
    </source>
</evidence>
<accession>A0AAD1U6J9</accession>
<dbReference type="AlphaFoldDB" id="A0AAD1U6J9"/>
<name>A0AAD1U6J9_EUPCR</name>